<dbReference type="Proteomes" id="UP001186974">
    <property type="component" value="Unassembled WGS sequence"/>
</dbReference>
<evidence type="ECO:0000313" key="2">
    <source>
        <dbReference type="Proteomes" id="UP001186974"/>
    </source>
</evidence>
<organism evidence="1 2">
    <name type="scientific">Coniosporium uncinatum</name>
    <dbReference type="NCBI Taxonomy" id="93489"/>
    <lineage>
        <taxon>Eukaryota</taxon>
        <taxon>Fungi</taxon>
        <taxon>Dikarya</taxon>
        <taxon>Ascomycota</taxon>
        <taxon>Pezizomycotina</taxon>
        <taxon>Dothideomycetes</taxon>
        <taxon>Dothideomycetes incertae sedis</taxon>
        <taxon>Coniosporium</taxon>
    </lineage>
</organism>
<gene>
    <name evidence="1" type="ORF">LTS18_010771</name>
</gene>
<comment type="caution">
    <text evidence="1">The sequence shown here is derived from an EMBL/GenBank/DDBJ whole genome shotgun (WGS) entry which is preliminary data.</text>
</comment>
<evidence type="ECO:0000313" key="1">
    <source>
        <dbReference type="EMBL" id="KAK3059479.1"/>
    </source>
</evidence>
<accession>A0ACC3CZ55</accession>
<protein>
    <submittedName>
        <fullName evidence="1">Uncharacterized protein</fullName>
    </submittedName>
</protein>
<keyword evidence="2" id="KW-1185">Reference proteome</keyword>
<reference evidence="1" key="1">
    <citation type="submission" date="2024-09" db="EMBL/GenBank/DDBJ databases">
        <title>Black Yeasts Isolated from many extreme environments.</title>
        <authorList>
            <person name="Coleine C."/>
            <person name="Stajich J.E."/>
            <person name="Selbmann L."/>
        </authorList>
    </citation>
    <scope>NUCLEOTIDE SEQUENCE</scope>
    <source>
        <strain evidence="1">CCFEE 5737</strain>
    </source>
</reference>
<sequence>MPTLRIGQTIKLRPEHEAEYLKIHRAVWPSVLSRIAASNIHDYSIFYDRTAHLLFATFKYTGDDFDADMAAMAADPETQRWWKETDGMQESLNEGSVGSKEGGWWRVLEEVFYVE</sequence>
<dbReference type="EMBL" id="JAWDJW010009371">
    <property type="protein sequence ID" value="KAK3059479.1"/>
    <property type="molecule type" value="Genomic_DNA"/>
</dbReference>
<name>A0ACC3CZ55_9PEZI</name>
<proteinExistence type="predicted"/>